<accession>A0A8T2NCH3</accession>
<gene>
    <name evidence="1" type="ORF">JZ751_028553</name>
</gene>
<sequence length="107" mass="12241">RQEEEKHECLLDQFALESDTNVLHKCSVWITGMCFESSLGMESGLKVDRLPWKNKSCPAYAEVDRLDETCLWHSGLRPGFKTAGLTFESSCPEWRQRGSGERISFLL</sequence>
<evidence type="ECO:0000313" key="2">
    <source>
        <dbReference type="Proteomes" id="UP000824540"/>
    </source>
</evidence>
<comment type="caution">
    <text evidence="1">The sequence shown here is derived from an EMBL/GenBank/DDBJ whole genome shotgun (WGS) entry which is preliminary data.</text>
</comment>
<evidence type="ECO:0000313" key="1">
    <source>
        <dbReference type="EMBL" id="KAG9337536.1"/>
    </source>
</evidence>
<dbReference type="AlphaFoldDB" id="A0A8T2NCH3"/>
<proteinExistence type="predicted"/>
<feature type="non-terminal residue" evidence="1">
    <location>
        <position position="1"/>
    </location>
</feature>
<dbReference type="Proteomes" id="UP000824540">
    <property type="component" value="Unassembled WGS sequence"/>
</dbReference>
<reference evidence="1" key="1">
    <citation type="thesis" date="2021" institute="BYU ScholarsArchive" country="Provo, UT, USA">
        <title>Applications of and Algorithms for Genome Assembly and Genomic Analyses with an Emphasis on Marine Teleosts.</title>
        <authorList>
            <person name="Pickett B.D."/>
        </authorList>
    </citation>
    <scope>NUCLEOTIDE SEQUENCE</scope>
    <source>
        <strain evidence="1">HI-2016</strain>
    </source>
</reference>
<organism evidence="1 2">
    <name type="scientific">Albula glossodonta</name>
    <name type="common">roundjaw bonefish</name>
    <dbReference type="NCBI Taxonomy" id="121402"/>
    <lineage>
        <taxon>Eukaryota</taxon>
        <taxon>Metazoa</taxon>
        <taxon>Chordata</taxon>
        <taxon>Craniata</taxon>
        <taxon>Vertebrata</taxon>
        <taxon>Euteleostomi</taxon>
        <taxon>Actinopterygii</taxon>
        <taxon>Neopterygii</taxon>
        <taxon>Teleostei</taxon>
        <taxon>Albuliformes</taxon>
        <taxon>Albulidae</taxon>
        <taxon>Albula</taxon>
    </lineage>
</organism>
<dbReference type="EMBL" id="JAFBMS010000085">
    <property type="protein sequence ID" value="KAG9337536.1"/>
    <property type="molecule type" value="Genomic_DNA"/>
</dbReference>
<keyword evidence="2" id="KW-1185">Reference proteome</keyword>
<protein>
    <submittedName>
        <fullName evidence="1">Uncharacterized protein</fullName>
    </submittedName>
</protein>
<name>A0A8T2NCH3_9TELE</name>